<name>A0A4Y2C2V3_ARAVE</name>
<keyword evidence="2" id="KW-1185">Reference proteome</keyword>
<accession>A0A4Y2C2V3</accession>
<evidence type="ECO:0000313" key="2">
    <source>
        <dbReference type="Proteomes" id="UP000499080"/>
    </source>
</evidence>
<dbReference type="AlphaFoldDB" id="A0A4Y2C2V3"/>
<protein>
    <submittedName>
        <fullName evidence="1">Uncharacterized protein</fullName>
    </submittedName>
</protein>
<gene>
    <name evidence="1" type="ORF">AVEN_126861_1</name>
</gene>
<sequence length="92" mass="10300">MFQSQNSTLRSVLSSVRCCNVCSLYEYHLLDHKLRMADSHLHRGTPGPFLRIPGYRTCVDLPSSVAVFGFQDLLASGTEPVHLNFRITFATA</sequence>
<comment type="caution">
    <text evidence="1">The sequence shown here is derived from an EMBL/GenBank/DDBJ whole genome shotgun (WGS) entry which is preliminary data.</text>
</comment>
<dbReference type="EMBL" id="BGPR01000135">
    <property type="protein sequence ID" value="GBL97956.1"/>
    <property type="molecule type" value="Genomic_DNA"/>
</dbReference>
<proteinExistence type="predicted"/>
<organism evidence="1 2">
    <name type="scientific">Araneus ventricosus</name>
    <name type="common">Orbweaver spider</name>
    <name type="synonym">Epeira ventricosa</name>
    <dbReference type="NCBI Taxonomy" id="182803"/>
    <lineage>
        <taxon>Eukaryota</taxon>
        <taxon>Metazoa</taxon>
        <taxon>Ecdysozoa</taxon>
        <taxon>Arthropoda</taxon>
        <taxon>Chelicerata</taxon>
        <taxon>Arachnida</taxon>
        <taxon>Araneae</taxon>
        <taxon>Araneomorphae</taxon>
        <taxon>Entelegynae</taxon>
        <taxon>Araneoidea</taxon>
        <taxon>Araneidae</taxon>
        <taxon>Araneus</taxon>
    </lineage>
</organism>
<evidence type="ECO:0000313" key="1">
    <source>
        <dbReference type="EMBL" id="GBL97956.1"/>
    </source>
</evidence>
<dbReference type="Proteomes" id="UP000499080">
    <property type="component" value="Unassembled WGS sequence"/>
</dbReference>
<reference evidence="1 2" key="1">
    <citation type="journal article" date="2019" name="Sci. Rep.">
        <title>Orb-weaving spider Araneus ventricosus genome elucidates the spidroin gene catalogue.</title>
        <authorList>
            <person name="Kono N."/>
            <person name="Nakamura H."/>
            <person name="Ohtoshi R."/>
            <person name="Moran D.A.P."/>
            <person name="Shinohara A."/>
            <person name="Yoshida Y."/>
            <person name="Fujiwara M."/>
            <person name="Mori M."/>
            <person name="Tomita M."/>
            <person name="Arakawa K."/>
        </authorList>
    </citation>
    <scope>NUCLEOTIDE SEQUENCE [LARGE SCALE GENOMIC DNA]</scope>
</reference>